<sequence>MGRRPSKTSEPLAARERFRENPTAGAAWLTYQSYLKAIVTGEPLLCVSLATQQAEQCRNPVLSAGVSLFDLDRVGQRGPSQPPPDFQFEKFGSPAGRGKRGERRRLCWPPREETDPSQEVMLRL</sequence>
<accession>A0A9Q1B6N1</accession>
<protein>
    <submittedName>
        <fullName evidence="2">Uncharacterized protein</fullName>
    </submittedName>
</protein>
<dbReference type="Proteomes" id="UP001142489">
    <property type="component" value="Unassembled WGS sequence"/>
</dbReference>
<evidence type="ECO:0000313" key="3">
    <source>
        <dbReference type="Proteomes" id="UP001142489"/>
    </source>
</evidence>
<dbReference type="AlphaFoldDB" id="A0A9Q1B6N1"/>
<gene>
    <name evidence="2" type="ORF">JRQ81_005376</name>
</gene>
<proteinExistence type="predicted"/>
<name>A0A9Q1B6N1_9SAUR</name>
<evidence type="ECO:0000313" key="2">
    <source>
        <dbReference type="EMBL" id="KAJ7341365.1"/>
    </source>
</evidence>
<keyword evidence="3" id="KW-1185">Reference proteome</keyword>
<reference evidence="2" key="1">
    <citation type="journal article" date="2023" name="DNA Res.">
        <title>Chromosome-level genome assembly of Phrynocephalus forsythii using third-generation DNA sequencing and Hi-C analysis.</title>
        <authorList>
            <person name="Qi Y."/>
            <person name="Zhao W."/>
            <person name="Zhao Y."/>
            <person name="Niu C."/>
            <person name="Cao S."/>
            <person name="Zhang Y."/>
        </authorList>
    </citation>
    <scope>NUCLEOTIDE SEQUENCE</scope>
    <source>
        <tissue evidence="2">Muscle</tissue>
    </source>
</reference>
<organism evidence="2 3">
    <name type="scientific">Phrynocephalus forsythii</name>
    <dbReference type="NCBI Taxonomy" id="171643"/>
    <lineage>
        <taxon>Eukaryota</taxon>
        <taxon>Metazoa</taxon>
        <taxon>Chordata</taxon>
        <taxon>Craniata</taxon>
        <taxon>Vertebrata</taxon>
        <taxon>Euteleostomi</taxon>
        <taxon>Lepidosauria</taxon>
        <taxon>Squamata</taxon>
        <taxon>Bifurcata</taxon>
        <taxon>Unidentata</taxon>
        <taxon>Episquamata</taxon>
        <taxon>Toxicofera</taxon>
        <taxon>Iguania</taxon>
        <taxon>Acrodonta</taxon>
        <taxon>Agamidae</taxon>
        <taxon>Agaminae</taxon>
        <taxon>Phrynocephalus</taxon>
    </lineage>
</organism>
<evidence type="ECO:0000256" key="1">
    <source>
        <dbReference type="SAM" id="MobiDB-lite"/>
    </source>
</evidence>
<feature type="region of interest" description="Disordered" evidence="1">
    <location>
        <begin position="73"/>
        <end position="124"/>
    </location>
</feature>
<comment type="caution">
    <text evidence="2">The sequence shown here is derived from an EMBL/GenBank/DDBJ whole genome shotgun (WGS) entry which is preliminary data.</text>
</comment>
<dbReference type="EMBL" id="JAPFRF010000002">
    <property type="protein sequence ID" value="KAJ7341365.1"/>
    <property type="molecule type" value="Genomic_DNA"/>
</dbReference>